<gene>
    <name evidence="4" type="ORF">QYE76_025001</name>
</gene>
<accession>A0AAD8RH61</accession>
<dbReference type="PANTHER" id="PTHR47481">
    <property type="match status" value="1"/>
</dbReference>
<comment type="caution">
    <text evidence="4">The sequence shown here is derived from an EMBL/GenBank/DDBJ whole genome shotgun (WGS) entry which is preliminary data.</text>
</comment>
<dbReference type="GO" id="GO:0008270">
    <property type="term" value="F:zinc ion binding"/>
    <property type="evidence" value="ECO:0007669"/>
    <property type="project" value="UniProtKB-KW"/>
</dbReference>
<dbReference type="Pfam" id="PF14223">
    <property type="entry name" value="Retrotran_gag_2"/>
    <property type="match status" value="1"/>
</dbReference>
<dbReference type="InterPro" id="IPR036875">
    <property type="entry name" value="Znf_CCHC_sf"/>
</dbReference>
<feature type="region of interest" description="Disordered" evidence="2">
    <location>
        <begin position="216"/>
        <end position="289"/>
    </location>
</feature>
<feature type="compositionally biased region" description="Gly residues" evidence="2">
    <location>
        <begin position="269"/>
        <end position="281"/>
    </location>
</feature>
<feature type="domain" description="CCHC-type" evidence="3">
    <location>
        <begin position="298"/>
        <end position="311"/>
    </location>
</feature>
<keyword evidence="5" id="KW-1185">Reference proteome</keyword>
<dbReference type="AlphaFoldDB" id="A0AAD8RH61"/>
<keyword evidence="1" id="KW-0479">Metal-binding</keyword>
<keyword evidence="1" id="KW-0862">Zinc</keyword>
<proteinExistence type="predicted"/>
<evidence type="ECO:0000259" key="3">
    <source>
        <dbReference type="PROSITE" id="PS50158"/>
    </source>
</evidence>
<dbReference type="GO" id="GO:0003676">
    <property type="term" value="F:nucleic acid binding"/>
    <property type="evidence" value="ECO:0007669"/>
    <property type="project" value="InterPro"/>
</dbReference>
<reference evidence="4" key="1">
    <citation type="submission" date="2023-07" db="EMBL/GenBank/DDBJ databases">
        <title>A chromosome-level genome assembly of Lolium multiflorum.</title>
        <authorList>
            <person name="Chen Y."/>
            <person name="Copetti D."/>
            <person name="Kolliker R."/>
            <person name="Studer B."/>
        </authorList>
    </citation>
    <scope>NUCLEOTIDE SEQUENCE</scope>
    <source>
        <strain evidence="4">02402/16</strain>
        <tissue evidence="4">Leaf</tissue>
    </source>
</reference>
<name>A0AAD8RH61_LOLMU</name>
<dbReference type="PANTHER" id="PTHR47481:SF31">
    <property type="entry name" value="OS01G0873500 PROTEIN"/>
    <property type="match status" value="1"/>
</dbReference>
<dbReference type="PROSITE" id="PS50158">
    <property type="entry name" value="ZF_CCHC"/>
    <property type="match status" value="1"/>
</dbReference>
<protein>
    <recommendedName>
        <fullName evidence="3">CCHC-type domain-containing protein</fullName>
    </recommendedName>
</protein>
<evidence type="ECO:0000256" key="2">
    <source>
        <dbReference type="SAM" id="MobiDB-lite"/>
    </source>
</evidence>
<dbReference type="Proteomes" id="UP001231189">
    <property type="component" value="Unassembled WGS sequence"/>
</dbReference>
<feature type="compositionally biased region" description="Basic and acidic residues" evidence="2">
    <location>
        <begin position="243"/>
        <end position="265"/>
    </location>
</feature>
<sequence>MATSSNSATIALGTPPSDKLTRANFPGWRAQVLPAIRGARLLGYLTGAVAAPPEELAVTSDKDGADAAPKMVPNPAYDNWIAQDQIVLSYLLQSLSHEVLPHVHRIEHAAGVWQALEEMFVSQSEAKITNLRTSLANTKKLNMTTATYLTKMQGFVDELAMAGCPVSTREHVSFVLAGLGGSYNALVAALGVQTSPISLSHLYAQIDAYDNRQEMLRGSSDPDFETSANAAQRQRRRRPNQTRGDRGDRGDRRDDRRPERRDDRAPSYGRGGGRAPPGGGRGRGRGRRRTTPWVDVTCQICNREGHKAKDCWYRWQDEDDDSDDDKEAHIASYGVDTNWYSDTGATNHITSELNNLTVRDHYKGHDRVNTASGQGSVSTCCRKFEAKWCSKQSTSLPCNLLTKRQRQQSRRRFSDRIFLGIPASIRSGARHSRPRLGISRRVGVCAPCLAFASGQWRGQLCCLLCRDRICRLLRILCSGLSCASACRSPSCYTGVSRHQTSQTIS</sequence>
<keyword evidence="1" id="KW-0863">Zinc-finger</keyword>
<organism evidence="4 5">
    <name type="scientific">Lolium multiflorum</name>
    <name type="common">Italian ryegrass</name>
    <name type="synonym">Lolium perenne subsp. multiflorum</name>
    <dbReference type="NCBI Taxonomy" id="4521"/>
    <lineage>
        <taxon>Eukaryota</taxon>
        <taxon>Viridiplantae</taxon>
        <taxon>Streptophyta</taxon>
        <taxon>Embryophyta</taxon>
        <taxon>Tracheophyta</taxon>
        <taxon>Spermatophyta</taxon>
        <taxon>Magnoliopsida</taxon>
        <taxon>Liliopsida</taxon>
        <taxon>Poales</taxon>
        <taxon>Poaceae</taxon>
        <taxon>BOP clade</taxon>
        <taxon>Pooideae</taxon>
        <taxon>Poodae</taxon>
        <taxon>Poeae</taxon>
        <taxon>Poeae Chloroplast Group 2 (Poeae type)</taxon>
        <taxon>Loliodinae</taxon>
        <taxon>Loliinae</taxon>
        <taxon>Lolium</taxon>
    </lineage>
</organism>
<dbReference type="InterPro" id="IPR001878">
    <property type="entry name" value="Znf_CCHC"/>
</dbReference>
<evidence type="ECO:0000313" key="4">
    <source>
        <dbReference type="EMBL" id="KAK1619484.1"/>
    </source>
</evidence>
<dbReference type="SUPFAM" id="SSF57756">
    <property type="entry name" value="Retrovirus zinc finger-like domains"/>
    <property type="match status" value="1"/>
</dbReference>
<evidence type="ECO:0000313" key="5">
    <source>
        <dbReference type="Proteomes" id="UP001231189"/>
    </source>
</evidence>
<dbReference type="EMBL" id="JAUUTY010000006">
    <property type="protein sequence ID" value="KAK1619484.1"/>
    <property type="molecule type" value="Genomic_DNA"/>
</dbReference>
<evidence type="ECO:0000256" key="1">
    <source>
        <dbReference type="PROSITE-ProRule" id="PRU00047"/>
    </source>
</evidence>